<protein>
    <submittedName>
        <fullName evidence="2">Uncharacterized protein</fullName>
    </submittedName>
</protein>
<dbReference type="Proteomes" id="UP001432312">
    <property type="component" value="Chromosome"/>
</dbReference>
<keyword evidence="3" id="KW-1185">Reference proteome</keyword>
<sequence length="168" mass="18025">MEPLDVLTELARSGRLGPVANGAAWDTVTAMLGEPWEVTIGNRRSWPRLFAYGDLELSVCRCRRIVLICLQTWRDVIELPAGLAGGDTAPGKPTYADVIDALDRAPCAWEPYEPLTFSDQCSILATSSGVVFVFEIPDGEEPVLNVVGPPPHRHDCPATAATPATPGA</sequence>
<dbReference type="RefSeq" id="WP_328740838.1">
    <property type="nucleotide sequence ID" value="NZ_CP108036.1"/>
</dbReference>
<organism evidence="2 3">
    <name type="scientific">Streptomyces erythrochromogenes</name>
    <dbReference type="NCBI Taxonomy" id="285574"/>
    <lineage>
        <taxon>Bacteria</taxon>
        <taxon>Bacillati</taxon>
        <taxon>Actinomycetota</taxon>
        <taxon>Actinomycetes</taxon>
        <taxon>Kitasatosporales</taxon>
        <taxon>Streptomycetaceae</taxon>
        <taxon>Streptomyces</taxon>
    </lineage>
</organism>
<feature type="region of interest" description="Disordered" evidence="1">
    <location>
        <begin position="149"/>
        <end position="168"/>
    </location>
</feature>
<feature type="compositionally biased region" description="Low complexity" evidence="1">
    <location>
        <begin position="157"/>
        <end position="168"/>
    </location>
</feature>
<evidence type="ECO:0000256" key="1">
    <source>
        <dbReference type="SAM" id="MobiDB-lite"/>
    </source>
</evidence>
<reference evidence="2" key="1">
    <citation type="submission" date="2022-10" db="EMBL/GenBank/DDBJ databases">
        <title>The complete genomes of actinobacterial strains from the NBC collection.</title>
        <authorList>
            <person name="Joergensen T.S."/>
            <person name="Alvarez Arevalo M."/>
            <person name="Sterndorff E.B."/>
            <person name="Faurdal D."/>
            <person name="Vuksanovic O."/>
            <person name="Mourched A.-S."/>
            <person name="Charusanti P."/>
            <person name="Shaw S."/>
            <person name="Blin K."/>
            <person name="Weber T."/>
        </authorList>
    </citation>
    <scope>NUCLEOTIDE SEQUENCE</scope>
    <source>
        <strain evidence="2">NBC_00303</strain>
    </source>
</reference>
<dbReference type="GeneID" id="95501746"/>
<accession>A0ABZ1QLN5</accession>
<proteinExistence type="predicted"/>
<evidence type="ECO:0000313" key="2">
    <source>
        <dbReference type="EMBL" id="WUN83596.1"/>
    </source>
</evidence>
<evidence type="ECO:0000313" key="3">
    <source>
        <dbReference type="Proteomes" id="UP001432312"/>
    </source>
</evidence>
<dbReference type="EMBL" id="CP108036">
    <property type="protein sequence ID" value="WUN83596.1"/>
    <property type="molecule type" value="Genomic_DNA"/>
</dbReference>
<gene>
    <name evidence="2" type="ORF">OHA91_36870</name>
</gene>
<name>A0ABZ1QLN5_9ACTN</name>